<dbReference type="EMBL" id="VFMO01000001">
    <property type="protein sequence ID" value="TQJ13358.1"/>
    <property type="molecule type" value="Genomic_DNA"/>
</dbReference>
<reference evidence="3 4" key="1">
    <citation type="submission" date="2019-06" db="EMBL/GenBank/DDBJ databases">
        <title>Sequencing the genomes of 1000 actinobacteria strains.</title>
        <authorList>
            <person name="Klenk H.-P."/>
        </authorList>
    </citation>
    <scope>NUCLEOTIDE SEQUENCE [LARGE SCALE GENOMIC DNA]</scope>
    <source>
        <strain evidence="3 4">DSM 19828</strain>
    </source>
</reference>
<dbReference type="AlphaFoldDB" id="A0A542EDE8"/>
<keyword evidence="4" id="KW-1185">Reference proteome</keyword>
<organism evidence="3 4">
    <name type="scientific">Yimella lutea</name>
    <dbReference type="NCBI Taxonomy" id="587872"/>
    <lineage>
        <taxon>Bacteria</taxon>
        <taxon>Bacillati</taxon>
        <taxon>Actinomycetota</taxon>
        <taxon>Actinomycetes</taxon>
        <taxon>Micrococcales</taxon>
        <taxon>Dermacoccaceae</taxon>
        <taxon>Yimella</taxon>
    </lineage>
</organism>
<sequence>MSFEFTGAYRCRVSDVHAAVAQLARLPQVPQAVDAAREACTALRWHPALRRRIPEASAESRVRGATASAALDGAQMSVTLVRDVFRGARRLPEHPDPVERTIGAALRATAEAEHVRAMVTSAPRQALARLHVAAMADLLPPDQVGRPRTGSEDSREMLELGPAPSASDAGERLTQLCELLQGSAHLPTVVVAAIVHAELVAARPFVHGNALVARAFERALVWGSGLDPTGVAVPEQAHHSMETDYHGGLAAYASGDPQGVRLWILHEATALTRAAGAGHDVCDAVLAGRLTSPPSASLDSRPTQE</sequence>
<accession>A0A542EDE8</accession>
<evidence type="ECO:0000313" key="4">
    <source>
        <dbReference type="Proteomes" id="UP000320806"/>
    </source>
</evidence>
<dbReference type="PROSITE" id="PS51459">
    <property type="entry name" value="FIDO"/>
    <property type="match status" value="1"/>
</dbReference>
<feature type="region of interest" description="Disordered" evidence="1">
    <location>
        <begin position="139"/>
        <end position="168"/>
    </location>
</feature>
<feature type="compositionally biased region" description="Basic and acidic residues" evidence="1">
    <location>
        <begin position="149"/>
        <end position="158"/>
    </location>
</feature>
<gene>
    <name evidence="3" type="ORF">FB459_0774</name>
</gene>
<feature type="domain" description="Fido" evidence="2">
    <location>
        <begin position="122"/>
        <end position="266"/>
    </location>
</feature>
<name>A0A542EDE8_9MICO</name>
<protein>
    <submittedName>
        <fullName evidence="3">Fic/DOC family protein</fullName>
    </submittedName>
</protein>
<evidence type="ECO:0000313" key="3">
    <source>
        <dbReference type="EMBL" id="TQJ13358.1"/>
    </source>
</evidence>
<dbReference type="Pfam" id="PF02661">
    <property type="entry name" value="Fic"/>
    <property type="match status" value="1"/>
</dbReference>
<dbReference type="OrthoDB" id="5241763at2"/>
<dbReference type="Proteomes" id="UP000320806">
    <property type="component" value="Unassembled WGS sequence"/>
</dbReference>
<dbReference type="SUPFAM" id="SSF140931">
    <property type="entry name" value="Fic-like"/>
    <property type="match status" value="1"/>
</dbReference>
<evidence type="ECO:0000256" key="1">
    <source>
        <dbReference type="SAM" id="MobiDB-lite"/>
    </source>
</evidence>
<dbReference type="Gene3D" id="1.10.3290.10">
    <property type="entry name" value="Fido-like domain"/>
    <property type="match status" value="1"/>
</dbReference>
<evidence type="ECO:0000259" key="2">
    <source>
        <dbReference type="PROSITE" id="PS51459"/>
    </source>
</evidence>
<dbReference type="InterPro" id="IPR036597">
    <property type="entry name" value="Fido-like_dom_sf"/>
</dbReference>
<dbReference type="InterPro" id="IPR003812">
    <property type="entry name" value="Fido"/>
</dbReference>
<proteinExistence type="predicted"/>
<comment type="caution">
    <text evidence="3">The sequence shown here is derived from an EMBL/GenBank/DDBJ whole genome shotgun (WGS) entry which is preliminary data.</text>
</comment>